<keyword evidence="2" id="KW-1185">Reference proteome</keyword>
<sequence>MKTFDLELRVTAFGSIITWKIYLEDATDENQKVTGWQSSPDGYLYKKLPGYQIEDVSLEVFAGCHGITGGTLSCEVFINSTKQVKTVDAKVEDKKYATQSYPI</sequence>
<dbReference type="OrthoDB" id="9856357at2"/>
<dbReference type="EMBL" id="CP042436">
    <property type="protein sequence ID" value="QEC62495.1"/>
    <property type="molecule type" value="Genomic_DNA"/>
</dbReference>
<dbReference type="RefSeq" id="WP_147031072.1">
    <property type="nucleotide sequence ID" value="NZ_CP042436.1"/>
</dbReference>
<accession>A0A5B8UUP7</accession>
<evidence type="ECO:0000313" key="2">
    <source>
        <dbReference type="Proteomes" id="UP000321479"/>
    </source>
</evidence>
<gene>
    <name evidence="1" type="ORF">FRZ54_07805</name>
</gene>
<dbReference type="KEGG" id="mgin:FRZ54_07805"/>
<dbReference type="Proteomes" id="UP000321479">
    <property type="component" value="Chromosome"/>
</dbReference>
<dbReference type="AlphaFoldDB" id="A0A5B8UUP7"/>
<protein>
    <submittedName>
        <fullName evidence="1">Uncharacterized protein</fullName>
    </submittedName>
</protein>
<evidence type="ECO:0000313" key="1">
    <source>
        <dbReference type="EMBL" id="QEC62495.1"/>
    </source>
</evidence>
<reference evidence="1 2" key="1">
    <citation type="journal article" date="2017" name="Curr. Microbiol.">
        <title>Mucilaginibacter ginsenosidivorans sp. nov., Isolated from Soil of Ginseng Field.</title>
        <authorList>
            <person name="Kim M.M."/>
            <person name="Siddiqi M.Z."/>
            <person name="Im W.T."/>
        </authorList>
    </citation>
    <scope>NUCLEOTIDE SEQUENCE [LARGE SCALE GENOMIC DNA]</scope>
    <source>
        <strain evidence="1 2">Gsoil 3017</strain>
    </source>
</reference>
<organism evidence="1 2">
    <name type="scientific">Mucilaginibacter ginsenosidivorans</name>
    <dbReference type="NCBI Taxonomy" id="398053"/>
    <lineage>
        <taxon>Bacteria</taxon>
        <taxon>Pseudomonadati</taxon>
        <taxon>Bacteroidota</taxon>
        <taxon>Sphingobacteriia</taxon>
        <taxon>Sphingobacteriales</taxon>
        <taxon>Sphingobacteriaceae</taxon>
        <taxon>Mucilaginibacter</taxon>
    </lineage>
</organism>
<name>A0A5B8UUP7_9SPHI</name>
<proteinExistence type="predicted"/>